<dbReference type="SUPFAM" id="SSF53335">
    <property type="entry name" value="S-adenosyl-L-methionine-dependent methyltransferases"/>
    <property type="match status" value="1"/>
</dbReference>
<gene>
    <name evidence="1" type="ORF">A1O9_02263</name>
</gene>
<sequence length="329" mass="37857">MSGITPDPDLADENDSTYGEDAFSETATISSWIREYRIENGRTYHAFHDGKYWGSNDEEANEHYDICHVLYTKTFHGRLFLAPINPNPSQVLDLGTGTGIWPIDFADQFPSAIVTGTDLSPTQHYYTPPNVRFEIDDIESEWTFRENQFDMIHIRGLHGTIVDWPTVYRQCMRALKPGGYLEQSEYSAQFTSDDNTIPPDGGIALWNTIGPECHRVLNRELQVLETMRQHMIDAGFEDVVEHRFKWPIGPWAKDPFLKHLGQWSKLHIESGLENWTLRLLTSVLGWSADEVRVMCASVRRELRDPKVHAVHRMHTVYSRKPDGLPARMQ</sequence>
<dbReference type="OrthoDB" id="2013972at2759"/>
<dbReference type="CDD" id="cd02440">
    <property type="entry name" value="AdoMet_MTases"/>
    <property type="match status" value="1"/>
</dbReference>
<dbReference type="PANTHER" id="PTHR43591:SF24">
    <property type="entry name" value="2-METHOXY-6-POLYPRENYL-1,4-BENZOQUINOL METHYLASE, MITOCHONDRIAL"/>
    <property type="match status" value="1"/>
</dbReference>
<dbReference type="RefSeq" id="XP_013263292.1">
    <property type="nucleotide sequence ID" value="XM_013407838.1"/>
</dbReference>
<dbReference type="STRING" id="1182545.A0A072PLS6"/>
<dbReference type="InterPro" id="IPR029063">
    <property type="entry name" value="SAM-dependent_MTases_sf"/>
</dbReference>
<dbReference type="VEuPathDB" id="FungiDB:A1O9_02263"/>
<dbReference type="Pfam" id="PF13489">
    <property type="entry name" value="Methyltransf_23"/>
    <property type="match status" value="1"/>
</dbReference>
<dbReference type="AlphaFoldDB" id="A0A072PLS6"/>
<organism evidence="1 2">
    <name type="scientific">Exophiala aquamarina CBS 119918</name>
    <dbReference type="NCBI Taxonomy" id="1182545"/>
    <lineage>
        <taxon>Eukaryota</taxon>
        <taxon>Fungi</taxon>
        <taxon>Dikarya</taxon>
        <taxon>Ascomycota</taxon>
        <taxon>Pezizomycotina</taxon>
        <taxon>Eurotiomycetes</taxon>
        <taxon>Chaetothyriomycetidae</taxon>
        <taxon>Chaetothyriales</taxon>
        <taxon>Herpotrichiellaceae</taxon>
        <taxon>Exophiala</taxon>
    </lineage>
</organism>
<evidence type="ECO:0008006" key="3">
    <source>
        <dbReference type="Google" id="ProtNLM"/>
    </source>
</evidence>
<comment type="caution">
    <text evidence="1">The sequence shown here is derived from an EMBL/GenBank/DDBJ whole genome shotgun (WGS) entry which is preliminary data.</text>
</comment>
<keyword evidence="2" id="KW-1185">Reference proteome</keyword>
<reference evidence="1 2" key="1">
    <citation type="submission" date="2013-03" db="EMBL/GenBank/DDBJ databases">
        <title>The Genome Sequence of Exophiala aquamarina CBS 119918.</title>
        <authorList>
            <consortium name="The Broad Institute Genomics Platform"/>
            <person name="Cuomo C."/>
            <person name="de Hoog S."/>
            <person name="Gorbushina A."/>
            <person name="Walker B."/>
            <person name="Young S.K."/>
            <person name="Zeng Q."/>
            <person name="Gargeya S."/>
            <person name="Fitzgerald M."/>
            <person name="Haas B."/>
            <person name="Abouelleil A."/>
            <person name="Allen A.W."/>
            <person name="Alvarado L."/>
            <person name="Arachchi H.M."/>
            <person name="Berlin A.M."/>
            <person name="Chapman S.B."/>
            <person name="Gainer-Dewar J."/>
            <person name="Goldberg J."/>
            <person name="Griggs A."/>
            <person name="Gujja S."/>
            <person name="Hansen M."/>
            <person name="Howarth C."/>
            <person name="Imamovic A."/>
            <person name="Ireland A."/>
            <person name="Larimer J."/>
            <person name="McCowan C."/>
            <person name="Murphy C."/>
            <person name="Pearson M."/>
            <person name="Poon T.W."/>
            <person name="Priest M."/>
            <person name="Roberts A."/>
            <person name="Saif S."/>
            <person name="Shea T."/>
            <person name="Sisk P."/>
            <person name="Sykes S."/>
            <person name="Wortman J."/>
            <person name="Nusbaum C."/>
            <person name="Birren B."/>
        </authorList>
    </citation>
    <scope>NUCLEOTIDE SEQUENCE [LARGE SCALE GENOMIC DNA]</scope>
    <source>
        <strain evidence="1 2">CBS 119918</strain>
    </source>
</reference>
<dbReference type="GO" id="GO:0008168">
    <property type="term" value="F:methyltransferase activity"/>
    <property type="evidence" value="ECO:0007669"/>
    <property type="project" value="TreeGrafter"/>
</dbReference>
<dbReference type="PANTHER" id="PTHR43591">
    <property type="entry name" value="METHYLTRANSFERASE"/>
    <property type="match status" value="1"/>
</dbReference>
<proteinExistence type="predicted"/>
<evidence type="ECO:0000313" key="2">
    <source>
        <dbReference type="Proteomes" id="UP000027920"/>
    </source>
</evidence>
<evidence type="ECO:0000313" key="1">
    <source>
        <dbReference type="EMBL" id="KEF60702.1"/>
    </source>
</evidence>
<dbReference type="GeneID" id="25277208"/>
<accession>A0A072PLS6</accession>
<dbReference type="HOGENOM" id="CLU_010595_7_1_1"/>
<protein>
    <recommendedName>
        <fullName evidence="3">S-adenosyl-L-methionine-dependent methyltransferase</fullName>
    </recommendedName>
</protein>
<dbReference type="Gene3D" id="3.40.50.150">
    <property type="entry name" value="Vaccinia Virus protein VP39"/>
    <property type="match status" value="1"/>
</dbReference>
<dbReference type="EMBL" id="AMGV01000002">
    <property type="protein sequence ID" value="KEF60702.1"/>
    <property type="molecule type" value="Genomic_DNA"/>
</dbReference>
<name>A0A072PLS6_9EURO</name>
<dbReference type="Proteomes" id="UP000027920">
    <property type="component" value="Unassembled WGS sequence"/>
</dbReference>